<feature type="signal peptide" evidence="2">
    <location>
        <begin position="1"/>
        <end position="26"/>
    </location>
</feature>
<gene>
    <name evidence="4" type="ORF">FCALED_LOCUS1646</name>
</gene>
<organism evidence="4 5">
    <name type="scientific">Funneliformis caledonium</name>
    <dbReference type="NCBI Taxonomy" id="1117310"/>
    <lineage>
        <taxon>Eukaryota</taxon>
        <taxon>Fungi</taxon>
        <taxon>Fungi incertae sedis</taxon>
        <taxon>Mucoromycota</taxon>
        <taxon>Glomeromycotina</taxon>
        <taxon>Glomeromycetes</taxon>
        <taxon>Glomerales</taxon>
        <taxon>Glomeraceae</taxon>
        <taxon>Funneliformis</taxon>
    </lineage>
</organism>
<evidence type="ECO:0000313" key="5">
    <source>
        <dbReference type="Proteomes" id="UP000789570"/>
    </source>
</evidence>
<dbReference type="InterPro" id="IPR003892">
    <property type="entry name" value="CUE"/>
</dbReference>
<proteinExistence type="predicted"/>
<feature type="chain" id="PRO_5040362365" evidence="2">
    <location>
        <begin position="27"/>
        <end position="248"/>
    </location>
</feature>
<dbReference type="AlphaFoldDB" id="A0A9N8VQQ8"/>
<dbReference type="Pfam" id="PF02845">
    <property type="entry name" value="CUE"/>
    <property type="match status" value="1"/>
</dbReference>
<comment type="caution">
    <text evidence="4">The sequence shown here is derived from an EMBL/GenBank/DDBJ whole genome shotgun (WGS) entry which is preliminary data.</text>
</comment>
<protein>
    <submittedName>
        <fullName evidence="4">11294_t:CDS:1</fullName>
    </submittedName>
</protein>
<feature type="region of interest" description="Disordered" evidence="1">
    <location>
        <begin position="185"/>
        <end position="233"/>
    </location>
</feature>
<sequence>MAMFNDFLSFLIAICIIVWIVKKLRAGQTAQTVVGNRRGNDVANEVPRARLRTVTPDMIETVCAMFPNIPPAAVQYDLQKTGSVEVTCDNILQNDGLPLPPSYVTAPFAVPSAAQASTSSTGINISSTQQSLIERYKLQDAVKKGLIPSEPPKKWEATAEKRQEMLQLKKDAMVLQARERFLEQQRKKHKEEVETRAKNDSDNTTSFQSQPTNQTNFNNTDNEEVTLEPEVRRRQILQATERRWKKDV</sequence>
<keyword evidence="2" id="KW-0732">Signal</keyword>
<dbReference type="Proteomes" id="UP000789570">
    <property type="component" value="Unassembled WGS sequence"/>
</dbReference>
<dbReference type="Gene3D" id="1.10.8.10">
    <property type="entry name" value="DNA helicase RuvA subunit, C-terminal domain"/>
    <property type="match status" value="1"/>
</dbReference>
<reference evidence="4" key="1">
    <citation type="submission" date="2021-06" db="EMBL/GenBank/DDBJ databases">
        <authorList>
            <person name="Kallberg Y."/>
            <person name="Tangrot J."/>
            <person name="Rosling A."/>
        </authorList>
    </citation>
    <scope>NUCLEOTIDE SEQUENCE</scope>
    <source>
        <strain evidence="4">UK204</strain>
    </source>
</reference>
<evidence type="ECO:0000259" key="3">
    <source>
        <dbReference type="PROSITE" id="PS51140"/>
    </source>
</evidence>
<dbReference type="SMART" id="SM00546">
    <property type="entry name" value="CUE"/>
    <property type="match status" value="1"/>
</dbReference>
<dbReference type="OrthoDB" id="3824970at2759"/>
<feature type="compositionally biased region" description="Basic and acidic residues" evidence="1">
    <location>
        <begin position="185"/>
        <end position="201"/>
    </location>
</feature>
<feature type="domain" description="CUE" evidence="3">
    <location>
        <begin position="54"/>
        <end position="97"/>
    </location>
</feature>
<evidence type="ECO:0000256" key="2">
    <source>
        <dbReference type="SAM" id="SignalP"/>
    </source>
</evidence>
<evidence type="ECO:0000256" key="1">
    <source>
        <dbReference type="SAM" id="MobiDB-lite"/>
    </source>
</evidence>
<keyword evidence="5" id="KW-1185">Reference proteome</keyword>
<dbReference type="EMBL" id="CAJVPQ010000219">
    <property type="protein sequence ID" value="CAG8458933.1"/>
    <property type="molecule type" value="Genomic_DNA"/>
</dbReference>
<name>A0A9N8VQQ8_9GLOM</name>
<dbReference type="PROSITE" id="PS51140">
    <property type="entry name" value="CUE"/>
    <property type="match status" value="1"/>
</dbReference>
<feature type="compositionally biased region" description="Polar residues" evidence="1">
    <location>
        <begin position="202"/>
        <end position="220"/>
    </location>
</feature>
<dbReference type="GO" id="GO:0043130">
    <property type="term" value="F:ubiquitin binding"/>
    <property type="evidence" value="ECO:0007669"/>
    <property type="project" value="InterPro"/>
</dbReference>
<dbReference type="CDD" id="cd14424">
    <property type="entry name" value="CUE_Cue1p_like"/>
    <property type="match status" value="1"/>
</dbReference>
<accession>A0A9N8VQQ8</accession>
<evidence type="ECO:0000313" key="4">
    <source>
        <dbReference type="EMBL" id="CAG8458933.1"/>
    </source>
</evidence>